<name>A0ABW3HSM8_9BACL</name>
<dbReference type="SUPFAM" id="SSF49344">
    <property type="entry name" value="CBD9-like"/>
    <property type="match status" value="1"/>
</dbReference>
<dbReference type="Gene3D" id="2.60.40.1190">
    <property type="match status" value="1"/>
</dbReference>
<organism evidence="2 3">
    <name type="scientific">Paenibacillus chungangensis</name>
    <dbReference type="NCBI Taxonomy" id="696535"/>
    <lineage>
        <taxon>Bacteria</taxon>
        <taxon>Bacillati</taxon>
        <taxon>Bacillota</taxon>
        <taxon>Bacilli</taxon>
        <taxon>Bacillales</taxon>
        <taxon>Paenibacillaceae</taxon>
        <taxon>Paenibacillus</taxon>
    </lineage>
</organism>
<comment type="caution">
    <text evidence="2">The sequence shown here is derived from an EMBL/GenBank/DDBJ whole genome shotgun (WGS) entry which is preliminary data.</text>
</comment>
<accession>A0ABW3HSM8</accession>
<proteinExistence type="predicted"/>
<protein>
    <submittedName>
        <fullName evidence="2">Carbohydrate-binding family 9-like protein</fullName>
    </submittedName>
</protein>
<gene>
    <name evidence="2" type="ORF">ACFQ2I_14205</name>
</gene>
<dbReference type="CDD" id="cd09620">
    <property type="entry name" value="CBM9_like_3"/>
    <property type="match status" value="1"/>
</dbReference>
<reference evidence="3" key="1">
    <citation type="journal article" date="2019" name="Int. J. Syst. Evol. Microbiol.">
        <title>The Global Catalogue of Microorganisms (GCM) 10K type strain sequencing project: providing services to taxonomists for standard genome sequencing and annotation.</title>
        <authorList>
            <consortium name="The Broad Institute Genomics Platform"/>
            <consortium name="The Broad Institute Genome Sequencing Center for Infectious Disease"/>
            <person name="Wu L."/>
            <person name="Ma J."/>
        </authorList>
    </citation>
    <scope>NUCLEOTIDE SEQUENCE [LARGE SCALE GENOMIC DNA]</scope>
    <source>
        <strain evidence="3">CCUG 59129</strain>
    </source>
</reference>
<keyword evidence="3" id="KW-1185">Reference proteome</keyword>
<evidence type="ECO:0000313" key="2">
    <source>
        <dbReference type="EMBL" id="MFD0960541.1"/>
    </source>
</evidence>
<sequence>MVIASESSNGYRCKPASYLSRDGERDRVVDWSVCDAIILTDTVTGAATKEWTEVKACWSPEWLYVTFLCQDRHVVSDYTQRDEPLYEQDVVEVFIDEEGDGKRYMEFQISPHNVIFDARVENSGANSVAKLDLEWNCDGLRTTVERESDDLLRYVICFPASAFKDGLKQGARWKLNFYRIDEDAEGNREYQAWRPTGAVNYHVPSSFGTFELIS</sequence>
<dbReference type="Pfam" id="PF06452">
    <property type="entry name" value="CBM9_1"/>
    <property type="match status" value="1"/>
</dbReference>
<dbReference type="RefSeq" id="WP_377565215.1">
    <property type="nucleotide sequence ID" value="NZ_JBHTJZ010000022.1"/>
</dbReference>
<dbReference type="Proteomes" id="UP001596989">
    <property type="component" value="Unassembled WGS sequence"/>
</dbReference>
<evidence type="ECO:0000259" key="1">
    <source>
        <dbReference type="Pfam" id="PF06452"/>
    </source>
</evidence>
<feature type="domain" description="Carbohydrate-binding" evidence="1">
    <location>
        <begin position="23"/>
        <end position="213"/>
    </location>
</feature>
<evidence type="ECO:0000313" key="3">
    <source>
        <dbReference type="Proteomes" id="UP001596989"/>
    </source>
</evidence>
<dbReference type="InterPro" id="IPR010502">
    <property type="entry name" value="Carb-bd_dom_fam9"/>
</dbReference>
<dbReference type="EMBL" id="JBHTJZ010000022">
    <property type="protein sequence ID" value="MFD0960541.1"/>
    <property type="molecule type" value="Genomic_DNA"/>
</dbReference>